<dbReference type="AlphaFoldDB" id="A0A3L6ZNS6"/>
<dbReference type="GO" id="GO:0005524">
    <property type="term" value="F:ATP binding"/>
    <property type="evidence" value="ECO:0007669"/>
    <property type="project" value="UniProtKB-KW"/>
</dbReference>
<keyword evidence="4" id="KW-0547">Nucleotide-binding</keyword>
<evidence type="ECO:0000256" key="1">
    <source>
        <dbReference type="ARBA" id="ARBA00022448"/>
    </source>
</evidence>
<dbReference type="EMBL" id="RCUW01000005">
    <property type="protein sequence ID" value="RLP69181.1"/>
    <property type="molecule type" value="Genomic_DNA"/>
</dbReference>
<gene>
    <name evidence="4" type="ORF">D9V30_07635</name>
</gene>
<proteinExistence type="predicted"/>
<keyword evidence="4" id="KW-0067">ATP-binding</keyword>
<accession>A0A3L6ZNS6</accession>
<dbReference type="Proteomes" id="UP000275395">
    <property type="component" value="Unassembled WGS sequence"/>
</dbReference>
<dbReference type="SUPFAM" id="SSF52540">
    <property type="entry name" value="P-loop containing nucleoside triphosphate hydrolases"/>
    <property type="match status" value="1"/>
</dbReference>
<dbReference type="PANTHER" id="PTHR42794:SF1">
    <property type="entry name" value="HEMIN IMPORT ATP-BINDING PROTEIN HMUV"/>
    <property type="match status" value="1"/>
</dbReference>
<evidence type="ECO:0000313" key="4">
    <source>
        <dbReference type="EMBL" id="RLP69181.1"/>
    </source>
</evidence>
<dbReference type="Pfam" id="PF00005">
    <property type="entry name" value="ABC_tran"/>
    <property type="match status" value="1"/>
</dbReference>
<evidence type="ECO:0000313" key="5">
    <source>
        <dbReference type="Proteomes" id="UP000275395"/>
    </source>
</evidence>
<dbReference type="InterPro" id="IPR003439">
    <property type="entry name" value="ABC_transporter-like_ATP-bd"/>
</dbReference>
<keyword evidence="1" id="KW-0813">Transport</keyword>
<dbReference type="Gene3D" id="3.40.50.300">
    <property type="entry name" value="P-loop containing nucleotide triphosphate hydrolases"/>
    <property type="match status" value="1"/>
</dbReference>
<evidence type="ECO:0000259" key="3">
    <source>
        <dbReference type="Pfam" id="PF00005"/>
    </source>
</evidence>
<dbReference type="PANTHER" id="PTHR42794">
    <property type="entry name" value="HEMIN IMPORT ATP-BINDING PROTEIN HMUV"/>
    <property type="match status" value="1"/>
</dbReference>
<name>A0A3L6ZNS6_9MICO</name>
<sequence>MRGLVSMGRWAHTGPWRRLRGDDIDAVARAMTALEIAPLADRDVDALSGGQRQRALVARALCQEPELLLLDEPTSSMDEHSRGLIATTVTALSGAGVTVVQTTHDAAVITSAERVVRLEDGRVAA</sequence>
<dbReference type="GO" id="GO:0016887">
    <property type="term" value="F:ATP hydrolysis activity"/>
    <property type="evidence" value="ECO:0007669"/>
    <property type="project" value="InterPro"/>
</dbReference>
<organism evidence="4 5">
    <name type="scientific">Mycetocola reblochoni</name>
    <dbReference type="NCBI Taxonomy" id="331618"/>
    <lineage>
        <taxon>Bacteria</taxon>
        <taxon>Bacillati</taxon>
        <taxon>Actinomycetota</taxon>
        <taxon>Actinomycetes</taxon>
        <taxon>Micrococcales</taxon>
        <taxon>Microbacteriaceae</taxon>
        <taxon>Mycetocola</taxon>
    </lineage>
</organism>
<comment type="caution">
    <text evidence="4">The sequence shown here is derived from an EMBL/GenBank/DDBJ whole genome shotgun (WGS) entry which is preliminary data.</text>
</comment>
<evidence type="ECO:0000256" key="2">
    <source>
        <dbReference type="ARBA" id="ARBA00022967"/>
    </source>
</evidence>
<feature type="domain" description="ABC transporter" evidence="3">
    <location>
        <begin position="26"/>
        <end position="75"/>
    </location>
</feature>
<protein>
    <submittedName>
        <fullName evidence="4">ATP-binding cassette domain-containing protein</fullName>
    </submittedName>
</protein>
<dbReference type="InterPro" id="IPR027417">
    <property type="entry name" value="P-loop_NTPase"/>
</dbReference>
<keyword evidence="2" id="KW-1278">Translocase</keyword>
<reference evidence="4 5" key="1">
    <citation type="submission" date="2018-10" db="EMBL/GenBank/DDBJ databases">
        <authorList>
            <person name="Li J."/>
        </authorList>
    </citation>
    <scope>NUCLEOTIDE SEQUENCE [LARGE SCALE GENOMIC DNA]</scope>
    <source>
        <strain evidence="4 5">JCM 30549</strain>
    </source>
</reference>